<dbReference type="InterPro" id="IPR001849">
    <property type="entry name" value="PH_domain"/>
</dbReference>
<proteinExistence type="predicted"/>
<dbReference type="PANTHER" id="PTHR13944:SF21">
    <property type="entry name" value="CYSTS, ISOFORM C"/>
    <property type="match status" value="1"/>
</dbReference>
<keyword evidence="2" id="KW-0963">Cytoplasm</keyword>
<feature type="region of interest" description="Disordered" evidence="7">
    <location>
        <begin position="1286"/>
        <end position="1366"/>
    </location>
</feature>
<comment type="caution">
    <text evidence="10">The sequence shown here is derived from an EMBL/GenBank/DDBJ whole genome shotgun (WGS) entry which is preliminary data.</text>
</comment>
<dbReference type="InterPro" id="IPR000219">
    <property type="entry name" value="DH_dom"/>
</dbReference>
<feature type="domain" description="PH" evidence="8">
    <location>
        <begin position="848"/>
        <end position="920"/>
    </location>
</feature>
<dbReference type="PANTHER" id="PTHR13944">
    <property type="entry name" value="AGAP007712-PA"/>
    <property type="match status" value="1"/>
</dbReference>
<dbReference type="EMBL" id="JBBCAQ010000034">
    <property type="protein sequence ID" value="KAK7579648.1"/>
    <property type="molecule type" value="Genomic_DNA"/>
</dbReference>
<evidence type="ECO:0000313" key="11">
    <source>
        <dbReference type="Proteomes" id="UP001367676"/>
    </source>
</evidence>
<feature type="compositionally biased region" description="Polar residues" evidence="7">
    <location>
        <begin position="1351"/>
        <end position="1366"/>
    </location>
</feature>
<keyword evidence="4" id="KW-0479">Metal-binding</keyword>
<feature type="compositionally biased region" description="Polar residues" evidence="7">
    <location>
        <begin position="1098"/>
        <end position="1107"/>
    </location>
</feature>
<dbReference type="Pfam" id="PF00621">
    <property type="entry name" value="RhoGEF"/>
    <property type="match status" value="1"/>
</dbReference>
<sequence length="1557" mass="172682">MTVNDSTVDSTRQHRGKAQPQTRHVHSIGILAVNMNSAISTVSPSVPTISVTPHSPGGIGISSFNKQYAVLEDNLKQLHDIVEAVQHMKDANISALSVSSQMLKIGEQCIRLSCSCPSLHELNSESEIIGNSITSSPSHADLSASISTPYISLSSFSVYSKQRDSGDWKINGSRISSLNGGEILRRRSWAALEDLSTQGELDQKIGKQRSVSLSSLESDVDDSCLESDSCRVTGSNLPKSSRVGGDSIRSNRRSDCTSIGIPSNISTHSLNEADLVNDFNKIRLKREEELRLLQARLPLQKSISTPSILAIATRDSTSTYLANDRVAAVINTAINNCANFGLSSKSSAEALSSSAYVYDDRSEKRRKRGSSLFFRKKKEKNKKNCGTHSWGSLIHNTSNIVVCDWCQKPIEAKNAKQCAGCIAVAHPGLCVQHLSATDCHQKLKLGNKLSSKSLSQQQQQQNQSSKIANKKNMNINSMVSSTQGSRKSFASTTLCYSPWRRVASKLGVNPIINEEKEDSYFLKNHQHAEDHLISCSEEIPLVTQEFLNEEQVVASDLDTDPFLGLQDDEPETWTPTVKKEVLKKLKDKEIKRQEHMYEFVATEKHHCRVLILMQKIFVDGLKKHFQLGADLQRMFPRLSELTEIHLKFLYNLRKKQKESSVIDSISDVLLEQFSGISALQLQGAYGEFCAAQKDAVNIYKSYMQSSSRFSAFVNYCQNNPLLKKKGIPECILTVTQRITKYPLLIEAIIKTSENKTEVEKLRKATELVKNILVEVNSRVADKEREDRKLEIYNKIDAKSHTTYRNNKFKKSDILLNNRKLRFEGLAHLVQNRPKPQAVNVIVLSDVLFFLIENNNKFSFFTPDGKPGVTSLQKLLVRDLASDPNVIYLILPNPDPEMYVLKIDTPKEKQTWMKSIREAIKKSLEDDQLFDEPSNSCTDEEKLKRAYISQKYMNQIVGILRQKDVEQSLIYEEKITLLLRLLAAAGVDVGVDPPSYCHLVSEYLDNDAIRKEVFSTIQKVNNLTSSLYAFGTNLSRSASSVGERQSNAYVSPILPKRAETFGGFDNAASCKGFVAGFGRKLSQQFQKKSSSDLQDNKSHSPSLPSSPVGTPELGSRKSENLKNISPPTVNVTSVSSSSLLSSSQQLELPMLLQMESEQQSITVQLVSYVYLLSSIIAQQMTSIDSLEAQLAYCRHELNQSSGEKDRNPIYKHNQRLEELRNLQDRLTQEREQWQREKENQQKELDEREKQLLKLQEQHRHDQEDVNQQREQLYRYLEVLSSQGLLNDSTLPLASPQPPSGPSPSLPTSPSSLLMDMTSSSPSPSPTTSSSSSVPNPSSPSDAWRRRTDSVRWKQTPSTSATPLPLNLMSTTNQQKVASSNLSIKQKLPLKLATKLNSSSSSNGGGCSSLSTTPTSSAGTTVSATSPLSAVKMQQQILPWKLREPNPSSTNVVAAGTAELRRTIGGANSSTSGYERLVSAESTVAPTATMTPPSHSRTGSSPAMMQNIRVSSPSSGTDDTESNGGKTNTYPKHRQSPSSTAPKSSTKNVSEEEKVLYYI</sequence>
<feature type="compositionally biased region" description="Pro residues" evidence="7">
    <location>
        <begin position="1293"/>
        <end position="1305"/>
    </location>
</feature>
<keyword evidence="11" id="KW-1185">Reference proteome</keyword>
<dbReference type="InterPro" id="IPR041020">
    <property type="entry name" value="PH_16"/>
</dbReference>
<feature type="region of interest" description="Disordered" evidence="7">
    <location>
        <begin position="450"/>
        <end position="474"/>
    </location>
</feature>
<evidence type="ECO:0000256" key="5">
    <source>
        <dbReference type="ARBA" id="ARBA00023054"/>
    </source>
</evidence>
<feature type="domain" description="DH" evidence="9">
    <location>
        <begin position="591"/>
        <end position="778"/>
    </location>
</feature>
<keyword evidence="3" id="KW-0597">Phosphoprotein</keyword>
<feature type="compositionally biased region" description="Polar residues" evidence="7">
    <location>
        <begin position="1480"/>
        <end position="1528"/>
    </location>
</feature>
<organism evidence="10 11">
    <name type="scientific">Parthenolecanium corni</name>
    <dbReference type="NCBI Taxonomy" id="536013"/>
    <lineage>
        <taxon>Eukaryota</taxon>
        <taxon>Metazoa</taxon>
        <taxon>Ecdysozoa</taxon>
        <taxon>Arthropoda</taxon>
        <taxon>Hexapoda</taxon>
        <taxon>Insecta</taxon>
        <taxon>Pterygota</taxon>
        <taxon>Neoptera</taxon>
        <taxon>Paraneoptera</taxon>
        <taxon>Hemiptera</taxon>
        <taxon>Sternorrhyncha</taxon>
        <taxon>Coccoidea</taxon>
        <taxon>Coccidae</taxon>
        <taxon>Parthenolecanium</taxon>
    </lineage>
</organism>
<dbReference type="Pfam" id="PF17838">
    <property type="entry name" value="PH_16"/>
    <property type="match status" value="1"/>
</dbReference>
<name>A0AAN9TD05_9HEMI</name>
<evidence type="ECO:0000259" key="9">
    <source>
        <dbReference type="PROSITE" id="PS50010"/>
    </source>
</evidence>
<keyword evidence="4" id="KW-0863">Zinc-finger</keyword>
<dbReference type="CDD" id="cd00160">
    <property type="entry name" value="RhoGEF"/>
    <property type="match status" value="1"/>
</dbReference>
<evidence type="ECO:0000259" key="8">
    <source>
        <dbReference type="PROSITE" id="PS50003"/>
    </source>
</evidence>
<keyword evidence="5 6" id="KW-0175">Coiled coil</keyword>
<feature type="compositionally biased region" description="Polar residues" evidence="7">
    <location>
        <begin position="1"/>
        <end position="10"/>
    </location>
</feature>
<dbReference type="SUPFAM" id="SSF50729">
    <property type="entry name" value="PH domain-like"/>
    <property type="match status" value="1"/>
</dbReference>
<feature type="region of interest" description="Disordered" evidence="7">
    <location>
        <begin position="1394"/>
        <end position="1421"/>
    </location>
</feature>
<reference evidence="10 11" key="1">
    <citation type="submission" date="2024-03" db="EMBL/GenBank/DDBJ databases">
        <title>Adaptation during the transition from Ophiocordyceps entomopathogen to insect associate is accompanied by gene loss and intensified selection.</title>
        <authorList>
            <person name="Ward C.M."/>
            <person name="Onetto C.A."/>
            <person name="Borneman A.R."/>
        </authorList>
    </citation>
    <scope>NUCLEOTIDE SEQUENCE [LARGE SCALE GENOMIC DNA]</scope>
    <source>
        <strain evidence="10">AWRI1</strain>
        <tissue evidence="10">Single Adult Female</tissue>
    </source>
</reference>
<dbReference type="GO" id="GO:0008270">
    <property type="term" value="F:zinc ion binding"/>
    <property type="evidence" value="ECO:0007669"/>
    <property type="project" value="UniProtKB-KW"/>
</dbReference>
<dbReference type="Proteomes" id="UP001367676">
    <property type="component" value="Unassembled WGS sequence"/>
</dbReference>
<evidence type="ECO:0000256" key="2">
    <source>
        <dbReference type="ARBA" id="ARBA00022490"/>
    </source>
</evidence>
<comment type="subcellular location">
    <subcellularLocation>
        <location evidence="1">Cytoplasm</location>
    </subcellularLocation>
</comment>
<feature type="region of interest" description="Disordered" evidence="7">
    <location>
        <begin position="1"/>
        <end position="23"/>
    </location>
</feature>
<protein>
    <submittedName>
        <fullName evidence="10">Uncharacterized protein</fullName>
    </submittedName>
</protein>
<dbReference type="Gene3D" id="2.30.29.30">
    <property type="entry name" value="Pleckstrin-homology domain (PH domain)/Phosphotyrosine-binding domain (PTB)"/>
    <property type="match status" value="1"/>
</dbReference>
<dbReference type="PROSITE" id="PS50010">
    <property type="entry name" value="DH_2"/>
    <property type="match status" value="1"/>
</dbReference>
<evidence type="ECO:0000256" key="3">
    <source>
        <dbReference type="ARBA" id="ARBA00022553"/>
    </source>
</evidence>
<feature type="compositionally biased region" description="Low complexity" evidence="7">
    <location>
        <begin position="450"/>
        <end position="472"/>
    </location>
</feature>
<evidence type="ECO:0000256" key="7">
    <source>
        <dbReference type="SAM" id="MobiDB-lite"/>
    </source>
</evidence>
<dbReference type="GO" id="GO:0005737">
    <property type="term" value="C:cytoplasm"/>
    <property type="evidence" value="ECO:0007669"/>
    <property type="project" value="UniProtKB-SubCell"/>
</dbReference>
<dbReference type="GO" id="GO:0005085">
    <property type="term" value="F:guanyl-nucleotide exchange factor activity"/>
    <property type="evidence" value="ECO:0007669"/>
    <property type="project" value="InterPro"/>
</dbReference>
<dbReference type="SMART" id="SM00325">
    <property type="entry name" value="RhoGEF"/>
    <property type="match status" value="1"/>
</dbReference>
<accession>A0AAN9TD05</accession>
<dbReference type="InterPro" id="IPR051632">
    <property type="entry name" value="Rho_GEF"/>
</dbReference>
<feature type="region of interest" description="Disordered" evidence="7">
    <location>
        <begin position="1480"/>
        <end position="1557"/>
    </location>
</feature>
<feature type="compositionally biased region" description="Low complexity" evidence="7">
    <location>
        <begin position="1534"/>
        <end position="1545"/>
    </location>
</feature>
<feature type="coiled-coil region" evidence="6">
    <location>
        <begin position="1208"/>
        <end position="1270"/>
    </location>
</feature>
<evidence type="ECO:0000256" key="1">
    <source>
        <dbReference type="ARBA" id="ARBA00004496"/>
    </source>
</evidence>
<evidence type="ECO:0000256" key="4">
    <source>
        <dbReference type="ARBA" id="ARBA00022771"/>
    </source>
</evidence>
<dbReference type="GO" id="GO:0035023">
    <property type="term" value="P:regulation of Rho protein signal transduction"/>
    <property type="evidence" value="ECO:0007669"/>
    <property type="project" value="TreeGrafter"/>
</dbReference>
<keyword evidence="4" id="KW-0862">Zinc</keyword>
<gene>
    <name evidence="10" type="ORF">V9T40_000277</name>
</gene>
<dbReference type="InterPro" id="IPR011993">
    <property type="entry name" value="PH-like_dom_sf"/>
</dbReference>
<dbReference type="InterPro" id="IPR035899">
    <property type="entry name" value="DBL_dom_sf"/>
</dbReference>
<dbReference type="SUPFAM" id="SSF48065">
    <property type="entry name" value="DBL homology domain (DH-domain)"/>
    <property type="match status" value="1"/>
</dbReference>
<feature type="compositionally biased region" description="Basic and acidic residues" evidence="7">
    <location>
        <begin position="1341"/>
        <end position="1350"/>
    </location>
</feature>
<feature type="compositionally biased region" description="Low complexity" evidence="7">
    <location>
        <begin position="1306"/>
        <end position="1340"/>
    </location>
</feature>
<evidence type="ECO:0000313" key="10">
    <source>
        <dbReference type="EMBL" id="KAK7579648.1"/>
    </source>
</evidence>
<feature type="region of interest" description="Disordered" evidence="7">
    <location>
        <begin position="1087"/>
        <end position="1128"/>
    </location>
</feature>
<feature type="compositionally biased region" description="Basic and acidic residues" evidence="7">
    <location>
        <begin position="1547"/>
        <end position="1557"/>
    </location>
</feature>
<evidence type="ECO:0000256" key="6">
    <source>
        <dbReference type="SAM" id="Coils"/>
    </source>
</evidence>
<dbReference type="SMART" id="SM00233">
    <property type="entry name" value="PH"/>
    <property type="match status" value="1"/>
</dbReference>
<dbReference type="PROSITE" id="PS50003">
    <property type="entry name" value="PH_DOMAIN"/>
    <property type="match status" value="1"/>
</dbReference>
<dbReference type="Gene3D" id="1.20.900.10">
    <property type="entry name" value="Dbl homology (DH) domain"/>
    <property type="match status" value="1"/>
</dbReference>